<dbReference type="GO" id="GO:0000177">
    <property type="term" value="C:cytoplasmic exosome (RNase complex)"/>
    <property type="evidence" value="ECO:0007669"/>
    <property type="project" value="TreeGrafter"/>
</dbReference>
<dbReference type="GO" id="GO:0005840">
    <property type="term" value="C:ribosome"/>
    <property type="evidence" value="ECO:0007669"/>
    <property type="project" value="UniProtKB-KW"/>
</dbReference>
<dbReference type="STRING" id="1037660.A0A066VH29"/>
<evidence type="ECO:0000259" key="11">
    <source>
        <dbReference type="Pfam" id="PF01138"/>
    </source>
</evidence>
<dbReference type="GeneID" id="25266679"/>
<dbReference type="GO" id="GO:0034475">
    <property type="term" value="P:U4 snRNA 3'-end processing"/>
    <property type="evidence" value="ECO:0007669"/>
    <property type="project" value="TreeGrafter"/>
</dbReference>
<dbReference type="AlphaFoldDB" id="A0A066VH29"/>
<evidence type="ECO:0000256" key="1">
    <source>
        <dbReference type="ARBA" id="ARBA00004496"/>
    </source>
</evidence>
<proteinExistence type="inferred from homology"/>
<dbReference type="GO" id="GO:0016075">
    <property type="term" value="P:rRNA catabolic process"/>
    <property type="evidence" value="ECO:0007669"/>
    <property type="project" value="TreeGrafter"/>
</dbReference>
<evidence type="ECO:0000256" key="5">
    <source>
        <dbReference type="ARBA" id="ARBA00022552"/>
    </source>
</evidence>
<dbReference type="RefSeq" id="XP_013241097.1">
    <property type="nucleotide sequence ID" value="XM_013385643.1"/>
</dbReference>
<keyword evidence="12" id="KW-0689">Ribosomal protein</keyword>
<organism evidence="12 13">
    <name type="scientific">Tilletiaria anomala (strain ATCC 24038 / CBS 436.72 / UBC 951)</name>
    <dbReference type="NCBI Taxonomy" id="1037660"/>
    <lineage>
        <taxon>Eukaryota</taxon>
        <taxon>Fungi</taxon>
        <taxon>Dikarya</taxon>
        <taxon>Basidiomycota</taxon>
        <taxon>Ustilaginomycotina</taxon>
        <taxon>Exobasidiomycetes</taxon>
        <taxon>Georgefischeriales</taxon>
        <taxon>Tilletiariaceae</taxon>
        <taxon>Tilletiaria</taxon>
    </lineage>
</organism>
<evidence type="ECO:0000256" key="9">
    <source>
        <dbReference type="ARBA" id="ARBA00030617"/>
    </source>
</evidence>
<evidence type="ECO:0000256" key="6">
    <source>
        <dbReference type="ARBA" id="ARBA00022835"/>
    </source>
</evidence>
<evidence type="ECO:0000313" key="12">
    <source>
        <dbReference type="EMBL" id="KDN39618.1"/>
    </source>
</evidence>
<dbReference type="EMBL" id="JMSN01000102">
    <property type="protein sequence ID" value="KDN39618.1"/>
    <property type="molecule type" value="Genomic_DNA"/>
</dbReference>
<dbReference type="PANTHER" id="PTHR11097">
    <property type="entry name" value="EXOSOME COMPLEX EXONUCLEASE RIBOSOMAL RNA PROCESSING PROTEIN"/>
    <property type="match status" value="1"/>
</dbReference>
<dbReference type="GO" id="GO:0005730">
    <property type="term" value="C:nucleolus"/>
    <property type="evidence" value="ECO:0007669"/>
    <property type="project" value="UniProtKB-SubCell"/>
</dbReference>
<dbReference type="InterPro" id="IPR050590">
    <property type="entry name" value="Exosome_comp_Rrp42_subfam"/>
</dbReference>
<evidence type="ECO:0000256" key="8">
    <source>
        <dbReference type="ARBA" id="ARBA00023242"/>
    </source>
</evidence>
<evidence type="ECO:0000256" key="4">
    <source>
        <dbReference type="ARBA" id="ARBA00022490"/>
    </source>
</evidence>
<reference evidence="12 13" key="1">
    <citation type="submission" date="2014-05" db="EMBL/GenBank/DDBJ databases">
        <title>Draft genome sequence of a rare smut relative, Tilletiaria anomala UBC 951.</title>
        <authorList>
            <consortium name="DOE Joint Genome Institute"/>
            <person name="Toome M."/>
            <person name="Kuo A."/>
            <person name="Henrissat B."/>
            <person name="Lipzen A."/>
            <person name="Tritt A."/>
            <person name="Yoshinaga Y."/>
            <person name="Zane M."/>
            <person name="Barry K."/>
            <person name="Grigoriev I.V."/>
            <person name="Spatafora J.W."/>
            <person name="Aimea M.C."/>
        </authorList>
    </citation>
    <scope>NUCLEOTIDE SEQUENCE [LARGE SCALE GENOMIC DNA]</scope>
    <source>
        <strain evidence="12 13">UBC 951</strain>
    </source>
</reference>
<dbReference type="GO" id="GO:0034476">
    <property type="term" value="P:U5 snRNA 3'-end processing"/>
    <property type="evidence" value="ECO:0007669"/>
    <property type="project" value="TreeGrafter"/>
</dbReference>
<dbReference type="HOGENOM" id="CLU_700540_0_0_1"/>
<keyword evidence="8" id="KW-0539">Nucleus</keyword>
<keyword evidence="12" id="KW-0687">Ribonucleoprotein</keyword>
<dbReference type="OrthoDB" id="45882at2759"/>
<evidence type="ECO:0000256" key="7">
    <source>
        <dbReference type="ARBA" id="ARBA00022884"/>
    </source>
</evidence>
<dbReference type="Pfam" id="PF01138">
    <property type="entry name" value="RNase_PH"/>
    <property type="match status" value="1"/>
</dbReference>
<evidence type="ECO:0000313" key="13">
    <source>
        <dbReference type="Proteomes" id="UP000027361"/>
    </source>
</evidence>
<comment type="similarity">
    <text evidence="3">Belongs to the RNase PH family.</text>
</comment>
<keyword evidence="4" id="KW-0963">Cytoplasm</keyword>
<dbReference type="Gene3D" id="3.30.230.70">
    <property type="entry name" value="GHMP Kinase, N-terminal domain"/>
    <property type="match status" value="1"/>
</dbReference>
<dbReference type="PANTHER" id="PTHR11097:SF9">
    <property type="entry name" value="EXOSOME COMPLEX COMPONENT RRP43"/>
    <property type="match status" value="1"/>
</dbReference>
<evidence type="ECO:0000256" key="10">
    <source>
        <dbReference type="SAM" id="MobiDB-lite"/>
    </source>
</evidence>
<keyword evidence="7" id="KW-0694">RNA-binding</keyword>
<evidence type="ECO:0000256" key="2">
    <source>
        <dbReference type="ARBA" id="ARBA00004604"/>
    </source>
</evidence>
<accession>A0A066VH29</accession>
<dbReference type="InterPro" id="IPR001247">
    <property type="entry name" value="ExoRNase_PH_dom1"/>
</dbReference>
<keyword evidence="13" id="KW-1185">Reference proteome</keyword>
<dbReference type="GO" id="GO:0000467">
    <property type="term" value="P:exonucleolytic trimming to generate mature 3'-end of 5.8S rRNA from tricistronic rRNA transcript (SSU-rRNA, 5.8S rRNA, LSU-rRNA)"/>
    <property type="evidence" value="ECO:0007669"/>
    <property type="project" value="TreeGrafter"/>
</dbReference>
<dbReference type="InParanoid" id="A0A066VH29"/>
<evidence type="ECO:0000256" key="3">
    <source>
        <dbReference type="ARBA" id="ARBA00006678"/>
    </source>
</evidence>
<comment type="caution">
    <text evidence="12">The sequence shown here is derived from an EMBL/GenBank/DDBJ whole genome shotgun (WGS) entry which is preliminary data.</text>
</comment>
<dbReference type="Proteomes" id="UP000027361">
    <property type="component" value="Unassembled WGS sequence"/>
</dbReference>
<feature type="domain" description="Exoribonuclease phosphorolytic" evidence="11">
    <location>
        <begin position="56"/>
        <end position="204"/>
    </location>
</feature>
<name>A0A066VH29_TILAU</name>
<dbReference type="GO" id="GO:0035925">
    <property type="term" value="F:mRNA 3'-UTR AU-rich region binding"/>
    <property type="evidence" value="ECO:0007669"/>
    <property type="project" value="TreeGrafter"/>
</dbReference>
<dbReference type="FunCoup" id="A0A066VH29">
    <property type="interactions" value="480"/>
</dbReference>
<keyword evidence="6" id="KW-0271">Exosome</keyword>
<sequence length="394" mass="41973">MASTSTIPNAGATTGTSSLSLDLSTATFKRLHPRTYLERFLTSHIREDGRLFSTWRPTSAVMGAISSAEGSCLVRMGVTTVVAGIKAEVAKPDIARSTTSSHSSGTAAKASAGWLVPNIEISPLSSARGRPGPPTEEGQLLCDRLTDLLASPSRPVIDVTSLCIQPGVAAWCLYLDITVVSNDGNVLDAAMLAAIGALMDTRLPKATFHERTNRVICSDDPANSAPLPLLSLPFSSSFGIYEGAHLLSDPSSFEAAFTASSHIVVGLSEWTEEGSTWARAVASFENDSEAQDGAQHSMDTDEDFKGDEGLNHLAITYLHQVGRCRALLPPDELQGPANREQPSALLTPLQVITSCLAKAKRRYAELKGVLETARSEAHSKRIEEQKAGVRTSDE</sequence>
<comment type="subcellular location">
    <subcellularLocation>
        <location evidence="1">Cytoplasm</location>
    </subcellularLocation>
    <subcellularLocation>
        <location evidence="2">Nucleus</location>
        <location evidence="2">Nucleolus</location>
    </subcellularLocation>
</comment>
<keyword evidence="5" id="KW-0698">rRNA processing</keyword>
<feature type="region of interest" description="Disordered" evidence="10">
    <location>
        <begin position="374"/>
        <end position="394"/>
    </location>
</feature>
<dbReference type="GO" id="GO:0071038">
    <property type="term" value="P:TRAMP-dependent tRNA surveillance pathway"/>
    <property type="evidence" value="ECO:0007669"/>
    <property type="project" value="TreeGrafter"/>
</dbReference>
<dbReference type="InterPro" id="IPR027408">
    <property type="entry name" value="PNPase/RNase_PH_dom_sf"/>
</dbReference>
<gene>
    <name evidence="12" type="ORF">K437DRAFT_275964</name>
</gene>
<dbReference type="GO" id="GO:0071028">
    <property type="term" value="P:nuclear mRNA surveillance"/>
    <property type="evidence" value="ECO:0007669"/>
    <property type="project" value="TreeGrafter"/>
</dbReference>
<dbReference type="GO" id="GO:0000176">
    <property type="term" value="C:nuclear exosome (RNase complex)"/>
    <property type="evidence" value="ECO:0007669"/>
    <property type="project" value="TreeGrafter"/>
</dbReference>
<dbReference type="GO" id="GO:0034473">
    <property type="term" value="P:U1 snRNA 3'-end processing"/>
    <property type="evidence" value="ECO:0007669"/>
    <property type="project" value="TreeGrafter"/>
</dbReference>
<dbReference type="InterPro" id="IPR020568">
    <property type="entry name" value="Ribosomal_Su5_D2-typ_SF"/>
</dbReference>
<dbReference type="GO" id="GO:0071035">
    <property type="term" value="P:nuclear polyadenylation-dependent rRNA catabolic process"/>
    <property type="evidence" value="ECO:0007669"/>
    <property type="project" value="TreeGrafter"/>
</dbReference>
<dbReference type="SUPFAM" id="SSF54211">
    <property type="entry name" value="Ribosomal protein S5 domain 2-like"/>
    <property type="match status" value="1"/>
</dbReference>
<protein>
    <recommendedName>
        <fullName evidence="9">Ribosomal RNA-processing protein 43</fullName>
    </recommendedName>
</protein>